<dbReference type="Proteomes" id="UP000275256">
    <property type="component" value="Unassembled WGS sequence"/>
</dbReference>
<keyword evidence="3" id="KW-1185">Reference proteome</keyword>
<dbReference type="RefSeq" id="WP_121902366.1">
    <property type="nucleotide sequence ID" value="NZ_REFW01000004.1"/>
</dbReference>
<accession>A0A3M0GBB9</accession>
<name>A0A3M0GBB9_9ACTN</name>
<proteinExistence type="predicted"/>
<sequence length="258" mass="26883">MRTASAVPVRARSTVVLAVAALIGLVAFVWPLFVAPGAALDNSSQGPLVFALLLPVVIVIVLTELTSGNISPKALAMLGVVAALGTLTRPLGAGTAGIELIFFLLIVGGRVFGPGFGFLLGNTTLLVSALVTGGVGPWLPYQMLAAGFVGLGAALLPRVGGWLEIVLLSLWCCVSAFTYGWLMDLAFWPFALGTGTDASFLAGAPVLENLRRFVVYNVATSMGWNLMRAVVNVAAIALLGPAMLRILRRAARRAHFVA</sequence>
<keyword evidence="1" id="KW-0472">Membrane</keyword>
<feature type="transmembrane region" description="Helical" evidence="1">
    <location>
        <begin position="111"/>
        <end position="131"/>
    </location>
</feature>
<evidence type="ECO:0000313" key="3">
    <source>
        <dbReference type="Proteomes" id="UP000275256"/>
    </source>
</evidence>
<comment type="caution">
    <text evidence="2">The sequence shown here is derived from an EMBL/GenBank/DDBJ whole genome shotgun (WGS) entry which is preliminary data.</text>
</comment>
<reference evidence="2 3" key="1">
    <citation type="submission" date="2018-10" db="EMBL/GenBank/DDBJ databases">
        <title>Tessaracoccus antarcticuss sp. nov., isolated from sediment.</title>
        <authorList>
            <person name="Zhou L.Y."/>
            <person name="Du Z.J."/>
        </authorList>
    </citation>
    <scope>NUCLEOTIDE SEQUENCE [LARGE SCALE GENOMIC DNA]</scope>
    <source>
        <strain evidence="2 3">JDX10</strain>
    </source>
</reference>
<feature type="transmembrane region" description="Helical" evidence="1">
    <location>
        <begin position="226"/>
        <end position="247"/>
    </location>
</feature>
<feature type="transmembrane region" description="Helical" evidence="1">
    <location>
        <begin position="12"/>
        <end position="33"/>
    </location>
</feature>
<dbReference type="InterPro" id="IPR017196">
    <property type="entry name" value="ECF_substrate-spec_UCP037395"/>
</dbReference>
<dbReference type="OrthoDB" id="5185518at2"/>
<protein>
    <submittedName>
        <fullName evidence="2">ECF transporter S component</fullName>
    </submittedName>
</protein>
<dbReference type="EMBL" id="REFW01000004">
    <property type="protein sequence ID" value="RMB58329.1"/>
    <property type="molecule type" value="Genomic_DNA"/>
</dbReference>
<dbReference type="AlphaFoldDB" id="A0A3M0GBB9"/>
<feature type="transmembrane region" description="Helical" evidence="1">
    <location>
        <begin position="45"/>
        <end position="63"/>
    </location>
</feature>
<keyword evidence="1" id="KW-0812">Transmembrane</keyword>
<feature type="transmembrane region" description="Helical" evidence="1">
    <location>
        <begin position="162"/>
        <end position="182"/>
    </location>
</feature>
<evidence type="ECO:0000313" key="2">
    <source>
        <dbReference type="EMBL" id="RMB58329.1"/>
    </source>
</evidence>
<keyword evidence="1" id="KW-1133">Transmembrane helix</keyword>
<dbReference type="Gene3D" id="1.10.1760.20">
    <property type="match status" value="1"/>
</dbReference>
<organism evidence="2 3">
    <name type="scientific">Tessaracoccus antarcticus</name>
    <dbReference type="NCBI Taxonomy" id="2479848"/>
    <lineage>
        <taxon>Bacteria</taxon>
        <taxon>Bacillati</taxon>
        <taxon>Actinomycetota</taxon>
        <taxon>Actinomycetes</taxon>
        <taxon>Propionibacteriales</taxon>
        <taxon>Propionibacteriaceae</taxon>
        <taxon>Tessaracoccus</taxon>
    </lineage>
</organism>
<gene>
    <name evidence="2" type="ORF">EAX62_14110</name>
</gene>
<dbReference type="PIRSF" id="PIRSF037395">
    <property type="entry name" value="UCP037395_ABCper"/>
    <property type="match status" value="1"/>
</dbReference>
<evidence type="ECO:0000256" key="1">
    <source>
        <dbReference type="SAM" id="Phobius"/>
    </source>
</evidence>
<feature type="transmembrane region" description="Helical" evidence="1">
    <location>
        <begin position="75"/>
        <end position="105"/>
    </location>
</feature>